<dbReference type="PANTHER" id="PTHR43806:SF11">
    <property type="entry name" value="CEREVISIN-RELATED"/>
    <property type="match status" value="1"/>
</dbReference>
<dbReference type="GO" id="GO:0006508">
    <property type="term" value="P:proteolysis"/>
    <property type="evidence" value="ECO:0007669"/>
    <property type="project" value="UniProtKB-KW"/>
</dbReference>
<dbReference type="PROSITE" id="PS00136">
    <property type="entry name" value="SUBTILASE_ASP"/>
    <property type="match status" value="1"/>
</dbReference>
<feature type="active site" description="Charge relay system" evidence="5">
    <location>
        <position position="311"/>
    </location>
</feature>
<evidence type="ECO:0000256" key="7">
    <source>
        <dbReference type="SAM" id="SignalP"/>
    </source>
</evidence>
<dbReference type="Proteomes" id="UP000092993">
    <property type="component" value="Unassembled WGS sequence"/>
</dbReference>
<comment type="similarity">
    <text evidence="1 5 6">Belongs to the peptidase S8 family.</text>
</comment>
<evidence type="ECO:0000256" key="3">
    <source>
        <dbReference type="ARBA" id="ARBA00022801"/>
    </source>
</evidence>
<dbReference type="Gene3D" id="3.40.50.200">
    <property type="entry name" value="Peptidase S8/S53 domain"/>
    <property type="match status" value="1"/>
</dbReference>
<organism evidence="9 10">
    <name type="scientific">Grifola frondosa</name>
    <name type="common">Maitake</name>
    <name type="synonym">Polyporus frondosus</name>
    <dbReference type="NCBI Taxonomy" id="5627"/>
    <lineage>
        <taxon>Eukaryota</taxon>
        <taxon>Fungi</taxon>
        <taxon>Dikarya</taxon>
        <taxon>Basidiomycota</taxon>
        <taxon>Agaricomycotina</taxon>
        <taxon>Agaricomycetes</taxon>
        <taxon>Polyporales</taxon>
        <taxon>Grifolaceae</taxon>
        <taxon>Grifola</taxon>
    </lineage>
</organism>
<feature type="active site" description="Charge relay system" evidence="5">
    <location>
        <position position="155"/>
    </location>
</feature>
<dbReference type="PROSITE" id="PS51257">
    <property type="entry name" value="PROKAR_LIPOPROTEIN"/>
    <property type="match status" value="1"/>
</dbReference>
<dbReference type="CDD" id="cd04077">
    <property type="entry name" value="Peptidases_S8_PCSK9_ProteinaseK_like"/>
    <property type="match status" value="1"/>
</dbReference>
<keyword evidence="10" id="KW-1185">Reference proteome</keyword>
<dbReference type="GO" id="GO:0004252">
    <property type="term" value="F:serine-type endopeptidase activity"/>
    <property type="evidence" value="ECO:0007669"/>
    <property type="project" value="UniProtKB-UniRule"/>
</dbReference>
<evidence type="ECO:0000256" key="5">
    <source>
        <dbReference type="PROSITE-ProRule" id="PRU01240"/>
    </source>
</evidence>
<evidence type="ECO:0000259" key="8">
    <source>
        <dbReference type="Pfam" id="PF00082"/>
    </source>
</evidence>
<feature type="chain" id="PRO_5008889267" evidence="7">
    <location>
        <begin position="31"/>
        <end position="403"/>
    </location>
</feature>
<dbReference type="PANTHER" id="PTHR43806">
    <property type="entry name" value="PEPTIDASE S8"/>
    <property type="match status" value="1"/>
</dbReference>
<keyword evidence="4 5" id="KW-0720">Serine protease</keyword>
<protein>
    <submittedName>
        <fullName evidence="9">Cuticle-degrading protease</fullName>
    </submittedName>
</protein>
<keyword evidence="2 5" id="KW-0645">Protease</keyword>
<dbReference type="PROSITE" id="PS00137">
    <property type="entry name" value="SUBTILASE_HIS"/>
    <property type="match status" value="1"/>
</dbReference>
<feature type="signal peptide" evidence="7">
    <location>
        <begin position="1"/>
        <end position="30"/>
    </location>
</feature>
<dbReference type="PROSITE" id="PS00138">
    <property type="entry name" value="SUBTILASE_SER"/>
    <property type="match status" value="1"/>
</dbReference>
<dbReference type="PRINTS" id="PR00723">
    <property type="entry name" value="SUBTILISIN"/>
</dbReference>
<comment type="caution">
    <text evidence="9">The sequence shown here is derived from an EMBL/GenBank/DDBJ whole genome shotgun (WGS) entry which is preliminary data.</text>
</comment>
<dbReference type="SUPFAM" id="SSF52743">
    <property type="entry name" value="Subtilisin-like"/>
    <property type="match status" value="1"/>
</dbReference>
<dbReference type="Pfam" id="PF00082">
    <property type="entry name" value="Peptidase_S8"/>
    <property type="match status" value="1"/>
</dbReference>
<dbReference type="InterPro" id="IPR034193">
    <property type="entry name" value="PCSK9_ProteinaseK-like"/>
</dbReference>
<keyword evidence="3 5" id="KW-0378">Hydrolase</keyword>
<accession>A0A1C7MQN5</accession>
<dbReference type="EMBL" id="LUGG01000001">
    <property type="protein sequence ID" value="OBZ79180.1"/>
    <property type="molecule type" value="Genomic_DNA"/>
</dbReference>
<dbReference type="PROSITE" id="PS51892">
    <property type="entry name" value="SUBTILASE"/>
    <property type="match status" value="1"/>
</dbReference>
<evidence type="ECO:0000256" key="4">
    <source>
        <dbReference type="ARBA" id="ARBA00022825"/>
    </source>
</evidence>
<name>A0A1C7MQN5_GRIFR</name>
<proteinExistence type="inferred from homology"/>
<dbReference type="InterPro" id="IPR023828">
    <property type="entry name" value="Peptidase_S8_Ser-AS"/>
</dbReference>
<dbReference type="STRING" id="5627.A0A1C7MQN5"/>
<evidence type="ECO:0000256" key="1">
    <source>
        <dbReference type="ARBA" id="ARBA00011073"/>
    </source>
</evidence>
<dbReference type="InterPro" id="IPR015500">
    <property type="entry name" value="Peptidase_S8_subtilisin-rel"/>
</dbReference>
<feature type="active site" description="Charge relay system" evidence="5">
    <location>
        <position position="124"/>
    </location>
</feature>
<dbReference type="GO" id="GO:0005615">
    <property type="term" value="C:extracellular space"/>
    <property type="evidence" value="ECO:0007669"/>
    <property type="project" value="TreeGrafter"/>
</dbReference>
<feature type="domain" description="Peptidase S8/S53" evidence="8">
    <location>
        <begin position="115"/>
        <end position="341"/>
    </location>
</feature>
<dbReference type="InterPro" id="IPR000209">
    <property type="entry name" value="Peptidase_S8/S53_dom"/>
</dbReference>
<dbReference type="OrthoDB" id="19448at2759"/>
<dbReference type="InterPro" id="IPR036852">
    <property type="entry name" value="Peptidase_S8/S53_dom_sf"/>
</dbReference>
<keyword evidence="7" id="KW-0732">Signal</keyword>
<reference evidence="9 10" key="1">
    <citation type="submission" date="2016-03" db="EMBL/GenBank/DDBJ databases">
        <title>Whole genome sequencing of Grifola frondosa 9006-11.</title>
        <authorList>
            <person name="Min B."/>
            <person name="Park H."/>
            <person name="Kim J.-G."/>
            <person name="Cho H."/>
            <person name="Oh Y.-L."/>
            <person name="Kong W.-S."/>
            <person name="Choi I.-G."/>
        </authorList>
    </citation>
    <scope>NUCLEOTIDE SEQUENCE [LARGE SCALE GENOMIC DNA]</scope>
    <source>
        <strain evidence="9 10">9006-11</strain>
    </source>
</reference>
<dbReference type="InterPro" id="IPR022398">
    <property type="entry name" value="Peptidase_S8_His-AS"/>
</dbReference>
<dbReference type="AlphaFoldDB" id="A0A1C7MQN5"/>
<evidence type="ECO:0000256" key="2">
    <source>
        <dbReference type="ARBA" id="ARBA00022670"/>
    </source>
</evidence>
<evidence type="ECO:0000313" key="9">
    <source>
        <dbReference type="EMBL" id="OBZ79180.1"/>
    </source>
</evidence>
<dbReference type="InterPro" id="IPR050131">
    <property type="entry name" value="Peptidase_S8_subtilisin-like"/>
</dbReference>
<gene>
    <name evidence="9" type="primary">PR1</name>
    <name evidence="9" type="ORF">A0H81_01093</name>
</gene>
<evidence type="ECO:0000256" key="6">
    <source>
        <dbReference type="RuleBase" id="RU003355"/>
    </source>
</evidence>
<sequence length="403" mass="41850">MRMALWHREEHKKVAFVMWSICSIVQSCQGFAIKWSCCCSVSERLCRTLSPDALKILRSSPDVDYIAEDGVFSINAAVTQTNAPWGLARISQNAELADQNTNDLTFTYTYDSSAGSGVDIYVVDTGIFTGHSEFGGRAIWGATFGGYADADGNGHGTHVSGTAAGSTYGVAKSAHLIAVKVLSDSGSGFVSDIVSGLSWVATQVQASGRPSIATMSLGGGASTPLDNAVASLTSAGIHVTVAAGNSDTDAGSTSPARAPSANTIGATTIADARASFSNYGSVVDLWAPGQNVISAWIGSTTATNNISGGTSMATPHVAGLIATIISRDGNASPASISATLQSLSIKNTISGIPSGTINDLARNEEWMAHLFYSEISWIRGNESFGTTRSVSFTMQRQNSKSFA</sequence>
<evidence type="ECO:0000313" key="10">
    <source>
        <dbReference type="Proteomes" id="UP000092993"/>
    </source>
</evidence>
<dbReference type="OMA" id="DNPPSWG"/>
<dbReference type="InterPro" id="IPR023827">
    <property type="entry name" value="Peptidase_S8_Asp-AS"/>
</dbReference>
<dbReference type="FunFam" id="3.40.50.200:FF:000014">
    <property type="entry name" value="Proteinase K"/>
    <property type="match status" value="1"/>
</dbReference>